<keyword evidence="6" id="KW-1133">Transmembrane helix</keyword>
<keyword evidence="10" id="KW-1185">Reference proteome</keyword>
<evidence type="ECO:0000313" key="10">
    <source>
        <dbReference type="Proteomes" id="UP000185696"/>
    </source>
</evidence>
<dbReference type="PROSITE" id="PS50847">
    <property type="entry name" value="GRAM_POS_ANCHORING"/>
    <property type="match status" value="1"/>
</dbReference>
<feature type="domain" description="Gram-positive cocci surface proteins LPxTG" evidence="8">
    <location>
        <begin position="87"/>
        <end position="130"/>
    </location>
</feature>
<dbReference type="RefSeq" id="WP_075134661.1">
    <property type="nucleotide sequence ID" value="NZ_MSIF01000010.1"/>
</dbReference>
<proteinExistence type="predicted"/>
<keyword evidence="6" id="KW-0812">Transmembrane</keyword>
<sequence length="130" mass="12668">MKLGRALAAGAVLWAVALPLTTGTALADETPSAPVATTPAEDPTAAPKPPAPGDAEPPEAVPAEDEKARDEKLEGASPQVRERPDGAPETGGGPVDSGTDLAVAGGAAGAAVVAAGGIVLALRRRRAGSH</sequence>
<dbReference type="AlphaFoldDB" id="A0A7Z0WJY0"/>
<feature type="signal peptide" evidence="7">
    <location>
        <begin position="1"/>
        <end position="27"/>
    </location>
</feature>
<evidence type="ECO:0000256" key="4">
    <source>
        <dbReference type="ARBA" id="ARBA00023088"/>
    </source>
</evidence>
<keyword evidence="3 7" id="KW-0732">Signal</keyword>
<evidence type="ECO:0000256" key="5">
    <source>
        <dbReference type="SAM" id="MobiDB-lite"/>
    </source>
</evidence>
<organism evidence="9 10">
    <name type="scientific">Actinophytocola xinjiangensis</name>
    <dbReference type="NCBI Taxonomy" id="485602"/>
    <lineage>
        <taxon>Bacteria</taxon>
        <taxon>Bacillati</taxon>
        <taxon>Actinomycetota</taxon>
        <taxon>Actinomycetes</taxon>
        <taxon>Pseudonocardiales</taxon>
        <taxon>Pseudonocardiaceae</taxon>
    </lineage>
</organism>
<evidence type="ECO:0000259" key="8">
    <source>
        <dbReference type="PROSITE" id="PS50847"/>
    </source>
</evidence>
<feature type="compositionally biased region" description="Low complexity" evidence="5">
    <location>
        <begin position="33"/>
        <end position="45"/>
    </location>
</feature>
<keyword evidence="1" id="KW-0134">Cell wall</keyword>
<evidence type="ECO:0000256" key="6">
    <source>
        <dbReference type="SAM" id="Phobius"/>
    </source>
</evidence>
<keyword evidence="2" id="KW-0964">Secreted</keyword>
<feature type="chain" id="PRO_5031266438" description="Gram-positive cocci surface proteins LPxTG domain-containing protein" evidence="7">
    <location>
        <begin position="28"/>
        <end position="130"/>
    </location>
</feature>
<dbReference type="EMBL" id="MSIF01000010">
    <property type="protein sequence ID" value="OLF09070.1"/>
    <property type="molecule type" value="Genomic_DNA"/>
</dbReference>
<evidence type="ECO:0000313" key="9">
    <source>
        <dbReference type="EMBL" id="OLF09070.1"/>
    </source>
</evidence>
<feature type="region of interest" description="Disordered" evidence="5">
    <location>
        <begin position="26"/>
        <end position="102"/>
    </location>
</feature>
<feature type="transmembrane region" description="Helical" evidence="6">
    <location>
        <begin position="101"/>
        <end position="122"/>
    </location>
</feature>
<protein>
    <recommendedName>
        <fullName evidence="8">Gram-positive cocci surface proteins LPxTG domain-containing protein</fullName>
    </recommendedName>
</protein>
<evidence type="ECO:0000256" key="1">
    <source>
        <dbReference type="ARBA" id="ARBA00022512"/>
    </source>
</evidence>
<dbReference type="InterPro" id="IPR019931">
    <property type="entry name" value="LPXTG_anchor"/>
</dbReference>
<reference evidence="9 10" key="1">
    <citation type="submission" date="2016-12" db="EMBL/GenBank/DDBJ databases">
        <title>The draft genome sequence of Actinophytocola xinjiangensis.</title>
        <authorList>
            <person name="Wang W."/>
            <person name="Yuan L."/>
        </authorList>
    </citation>
    <scope>NUCLEOTIDE SEQUENCE [LARGE SCALE GENOMIC DNA]</scope>
    <source>
        <strain evidence="9 10">CGMCC 4.4663</strain>
    </source>
</reference>
<dbReference type="Proteomes" id="UP000185696">
    <property type="component" value="Unassembled WGS sequence"/>
</dbReference>
<keyword evidence="6" id="KW-0472">Membrane</keyword>
<accession>A0A7Z0WJY0</accession>
<keyword evidence="4" id="KW-0572">Peptidoglycan-anchor</keyword>
<gene>
    <name evidence="9" type="ORF">BLA60_21025</name>
</gene>
<evidence type="ECO:0000256" key="3">
    <source>
        <dbReference type="ARBA" id="ARBA00022729"/>
    </source>
</evidence>
<evidence type="ECO:0000256" key="7">
    <source>
        <dbReference type="SAM" id="SignalP"/>
    </source>
</evidence>
<evidence type="ECO:0000256" key="2">
    <source>
        <dbReference type="ARBA" id="ARBA00022525"/>
    </source>
</evidence>
<feature type="compositionally biased region" description="Basic and acidic residues" evidence="5">
    <location>
        <begin position="64"/>
        <end position="86"/>
    </location>
</feature>
<comment type="caution">
    <text evidence="9">The sequence shown here is derived from an EMBL/GenBank/DDBJ whole genome shotgun (WGS) entry which is preliminary data.</text>
</comment>
<name>A0A7Z0WJY0_9PSEU</name>